<dbReference type="GO" id="GO:0003700">
    <property type="term" value="F:DNA-binding transcription factor activity"/>
    <property type="evidence" value="ECO:0007669"/>
    <property type="project" value="InterPro"/>
</dbReference>
<dbReference type="Gene3D" id="1.20.120.530">
    <property type="entry name" value="GntR ligand-binding domain-like"/>
    <property type="match status" value="1"/>
</dbReference>
<dbReference type="SMART" id="SM00345">
    <property type="entry name" value="HTH_GNTR"/>
    <property type="match status" value="1"/>
</dbReference>
<evidence type="ECO:0000256" key="3">
    <source>
        <dbReference type="ARBA" id="ARBA00023163"/>
    </source>
</evidence>
<dbReference type="PANTHER" id="PTHR43537">
    <property type="entry name" value="TRANSCRIPTIONAL REGULATOR, GNTR FAMILY"/>
    <property type="match status" value="1"/>
</dbReference>
<dbReference type="InterPro" id="IPR036388">
    <property type="entry name" value="WH-like_DNA-bd_sf"/>
</dbReference>
<dbReference type="Pfam" id="PF00392">
    <property type="entry name" value="GntR"/>
    <property type="match status" value="1"/>
</dbReference>
<reference evidence="6 7" key="1">
    <citation type="submission" date="2019-04" db="EMBL/GenBank/DDBJ databases">
        <title>Deinococcus metalilatus MA1002 mutant No.5.</title>
        <authorList>
            <person name="Park W."/>
            <person name="Park C."/>
        </authorList>
    </citation>
    <scope>NUCLEOTIDE SEQUENCE [LARGE SCALE GENOMIC DNA]</scope>
    <source>
        <strain evidence="6 7">MA1002-m5</strain>
    </source>
</reference>
<accession>A0AAJ5F7Y1</accession>
<comment type="caution">
    <text evidence="6">The sequence shown here is derived from an EMBL/GenBank/DDBJ whole genome shotgun (WGS) entry which is preliminary data.</text>
</comment>
<sequence>MPIQAVESRRLYTQIAEQITRLVQEGEFRAGQQLPSERDLSQLFGVSRPTIREALIALEVSGLVEVRVGVGVFIREGAAPALPATAPSPIEVQQARLLIEPEVAALAARTIQPEQLGLLGENLRLLGQELEARRWSYALDREFHLVIAEAAGNQVVYGILVGLWDQRGHTVSSKFDEHIAASAKARARVLRDHQAIYGALAAGDAKAARRVVQAHLSQSVRQMTDNWLSADGG</sequence>
<dbReference type="SUPFAM" id="SSF48008">
    <property type="entry name" value="GntR ligand-binding domain-like"/>
    <property type="match status" value="1"/>
</dbReference>
<keyword evidence="5" id="KW-0670">Pyruvate</keyword>
<dbReference type="PRINTS" id="PR00035">
    <property type="entry name" value="HTHGNTR"/>
</dbReference>
<dbReference type="PANTHER" id="PTHR43537:SF5">
    <property type="entry name" value="UXU OPERON TRANSCRIPTIONAL REGULATOR"/>
    <property type="match status" value="1"/>
</dbReference>
<dbReference type="SMART" id="SM00895">
    <property type="entry name" value="FCD"/>
    <property type="match status" value="1"/>
</dbReference>
<evidence type="ECO:0000313" key="6">
    <source>
        <dbReference type="EMBL" id="TLK32203.1"/>
    </source>
</evidence>
<evidence type="ECO:0000313" key="8">
    <source>
        <dbReference type="Proteomes" id="UP000536909"/>
    </source>
</evidence>
<evidence type="ECO:0000313" key="7">
    <source>
        <dbReference type="Proteomes" id="UP000308000"/>
    </source>
</evidence>
<organism evidence="6 7">
    <name type="scientific">Deinococcus metallilatus</name>
    <dbReference type="NCBI Taxonomy" id="1211322"/>
    <lineage>
        <taxon>Bacteria</taxon>
        <taxon>Thermotogati</taxon>
        <taxon>Deinococcota</taxon>
        <taxon>Deinococci</taxon>
        <taxon>Deinococcales</taxon>
        <taxon>Deinococcaceae</taxon>
        <taxon>Deinococcus</taxon>
    </lineage>
</organism>
<keyword evidence="2" id="KW-0238">DNA-binding</keyword>
<dbReference type="InterPro" id="IPR036390">
    <property type="entry name" value="WH_DNA-bd_sf"/>
</dbReference>
<reference evidence="5 8" key="2">
    <citation type="submission" date="2020-08" db="EMBL/GenBank/DDBJ databases">
        <title>Genomic Encyclopedia of Type Strains, Phase IV (KMG-IV): sequencing the most valuable type-strain genomes for metagenomic binning, comparative biology and taxonomic classification.</title>
        <authorList>
            <person name="Goeker M."/>
        </authorList>
    </citation>
    <scope>NUCLEOTIDE SEQUENCE [LARGE SCALE GENOMIC DNA]</scope>
    <source>
        <strain evidence="5 8">DSM 105434</strain>
    </source>
</reference>
<dbReference type="EMBL" id="VBRC01000001">
    <property type="protein sequence ID" value="TLK32203.1"/>
    <property type="molecule type" value="Genomic_DNA"/>
</dbReference>
<name>A0AAJ5F7Y1_9DEIO</name>
<dbReference type="PROSITE" id="PS50949">
    <property type="entry name" value="HTH_GNTR"/>
    <property type="match status" value="1"/>
</dbReference>
<dbReference type="Gene3D" id="1.10.10.10">
    <property type="entry name" value="Winged helix-like DNA-binding domain superfamily/Winged helix DNA-binding domain"/>
    <property type="match status" value="1"/>
</dbReference>
<protein>
    <submittedName>
        <fullName evidence="6">FadR family transcriptional regulator</fullName>
    </submittedName>
    <submittedName>
        <fullName evidence="5">GntR family transcriptional repressor for pyruvate dehydrogenase complex</fullName>
    </submittedName>
</protein>
<dbReference type="GO" id="GO:0003677">
    <property type="term" value="F:DNA binding"/>
    <property type="evidence" value="ECO:0007669"/>
    <property type="project" value="UniProtKB-KW"/>
</dbReference>
<keyword evidence="8" id="KW-1185">Reference proteome</keyword>
<proteinExistence type="predicted"/>
<dbReference type="RefSeq" id="WP_129117202.1">
    <property type="nucleotide sequence ID" value="NZ_BSUI01000012.1"/>
</dbReference>
<dbReference type="Pfam" id="PF07729">
    <property type="entry name" value="FCD"/>
    <property type="match status" value="1"/>
</dbReference>
<dbReference type="Proteomes" id="UP000536909">
    <property type="component" value="Unassembled WGS sequence"/>
</dbReference>
<evidence type="ECO:0000313" key="5">
    <source>
        <dbReference type="EMBL" id="MBB5293511.1"/>
    </source>
</evidence>
<keyword evidence="3" id="KW-0804">Transcription</keyword>
<dbReference type="InterPro" id="IPR011711">
    <property type="entry name" value="GntR_C"/>
</dbReference>
<evidence type="ECO:0000259" key="4">
    <source>
        <dbReference type="PROSITE" id="PS50949"/>
    </source>
</evidence>
<dbReference type="Proteomes" id="UP000308000">
    <property type="component" value="Unassembled WGS sequence"/>
</dbReference>
<dbReference type="EMBL" id="JACHFV010000001">
    <property type="protein sequence ID" value="MBB5293511.1"/>
    <property type="molecule type" value="Genomic_DNA"/>
</dbReference>
<dbReference type="InterPro" id="IPR008920">
    <property type="entry name" value="TF_FadR/GntR_C"/>
</dbReference>
<dbReference type="CDD" id="cd07377">
    <property type="entry name" value="WHTH_GntR"/>
    <property type="match status" value="1"/>
</dbReference>
<dbReference type="AlphaFoldDB" id="A0AAJ5F7Y1"/>
<evidence type="ECO:0000256" key="1">
    <source>
        <dbReference type="ARBA" id="ARBA00023015"/>
    </source>
</evidence>
<dbReference type="InterPro" id="IPR000524">
    <property type="entry name" value="Tscrpt_reg_HTH_GntR"/>
</dbReference>
<evidence type="ECO:0000256" key="2">
    <source>
        <dbReference type="ARBA" id="ARBA00023125"/>
    </source>
</evidence>
<keyword evidence="1" id="KW-0805">Transcription regulation</keyword>
<gene>
    <name evidence="6" type="ORF">FCS05_01755</name>
    <name evidence="5" type="ORF">HNQ10_000324</name>
</gene>
<feature type="domain" description="HTH gntR-type" evidence="4">
    <location>
        <begin position="9"/>
        <end position="77"/>
    </location>
</feature>
<dbReference type="SUPFAM" id="SSF46785">
    <property type="entry name" value="Winged helix' DNA-binding domain"/>
    <property type="match status" value="1"/>
</dbReference>